<feature type="compositionally biased region" description="Basic and acidic residues" evidence="8">
    <location>
        <begin position="539"/>
        <end position="550"/>
    </location>
</feature>
<keyword evidence="13" id="KW-1185">Reference proteome</keyword>
<dbReference type="PANTHER" id="PTHR12135:SF0">
    <property type="entry name" value="DNA REPAIR PROTEIN COMPLEMENTING XP-C CELLS"/>
    <property type="match status" value="1"/>
</dbReference>
<dbReference type="Gene3D" id="3.30.60.290">
    <property type="entry name" value="Rad4, beta-hairpin domain BHD2"/>
    <property type="match status" value="1"/>
</dbReference>
<keyword evidence="6" id="KW-0234">DNA repair</keyword>
<organism evidence="12 13">
    <name type="scientific">Elysia chlorotica</name>
    <name type="common">Eastern emerald elysia</name>
    <name type="synonym">Sea slug</name>
    <dbReference type="NCBI Taxonomy" id="188477"/>
    <lineage>
        <taxon>Eukaryota</taxon>
        <taxon>Metazoa</taxon>
        <taxon>Spiralia</taxon>
        <taxon>Lophotrochozoa</taxon>
        <taxon>Mollusca</taxon>
        <taxon>Gastropoda</taxon>
        <taxon>Heterobranchia</taxon>
        <taxon>Euthyneura</taxon>
        <taxon>Panpulmonata</taxon>
        <taxon>Sacoglossa</taxon>
        <taxon>Placobranchoidea</taxon>
        <taxon>Plakobranchidae</taxon>
        <taxon>Elysia</taxon>
    </lineage>
</organism>
<evidence type="ECO:0000256" key="4">
    <source>
        <dbReference type="ARBA" id="ARBA00022763"/>
    </source>
</evidence>
<feature type="compositionally biased region" description="Basic and acidic residues" evidence="8">
    <location>
        <begin position="1"/>
        <end position="17"/>
    </location>
</feature>
<evidence type="ECO:0000256" key="5">
    <source>
        <dbReference type="ARBA" id="ARBA00023125"/>
    </source>
</evidence>
<dbReference type="InterPro" id="IPR018325">
    <property type="entry name" value="Rad4/PNGase_transGLS-fold"/>
</dbReference>
<feature type="region of interest" description="Disordered" evidence="8">
    <location>
        <begin position="579"/>
        <end position="782"/>
    </location>
</feature>
<dbReference type="Pfam" id="PF10405">
    <property type="entry name" value="BHD_3"/>
    <property type="match status" value="1"/>
</dbReference>
<proteinExistence type="inferred from homology"/>
<feature type="region of interest" description="Disordered" evidence="8">
    <location>
        <begin position="853"/>
        <end position="952"/>
    </location>
</feature>
<feature type="compositionally biased region" description="Acidic residues" evidence="8">
    <location>
        <begin position="763"/>
        <end position="772"/>
    </location>
</feature>
<feature type="compositionally biased region" description="Acidic residues" evidence="8">
    <location>
        <begin position="93"/>
        <end position="105"/>
    </location>
</feature>
<feature type="compositionally biased region" description="Low complexity" evidence="8">
    <location>
        <begin position="32"/>
        <end position="49"/>
    </location>
</feature>
<dbReference type="GO" id="GO:0003684">
    <property type="term" value="F:damaged DNA binding"/>
    <property type="evidence" value="ECO:0007669"/>
    <property type="project" value="InterPro"/>
</dbReference>
<dbReference type="InterPro" id="IPR018026">
    <property type="entry name" value="DNA_repair_Rad4-like"/>
</dbReference>
<gene>
    <name evidence="12" type="ORF">EGW08_015270</name>
</gene>
<feature type="compositionally biased region" description="Basic and acidic residues" evidence="8">
    <location>
        <begin position="83"/>
        <end position="92"/>
    </location>
</feature>
<evidence type="ECO:0000256" key="6">
    <source>
        <dbReference type="ARBA" id="ARBA00023204"/>
    </source>
</evidence>
<dbReference type="AlphaFoldDB" id="A0A3S0ZEB6"/>
<dbReference type="GO" id="GO:0005737">
    <property type="term" value="C:cytoplasm"/>
    <property type="evidence" value="ECO:0007669"/>
    <property type="project" value="TreeGrafter"/>
</dbReference>
<evidence type="ECO:0000313" key="13">
    <source>
        <dbReference type="Proteomes" id="UP000271974"/>
    </source>
</evidence>
<feature type="compositionally biased region" description="Basic and acidic residues" evidence="8">
    <location>
        <begin position="891"/>
        <end position="903"/>
    </location>
</feature>
<feature type="compositionally biased region" description="Polar residues" evidence="8">
    <location>
        <begin position="878"/>
        <end position="890"/>
    </location>
</feature>
<keyword evidence="5" id="KW-0238">DNA-binding</keyword>
<feature type="compositionally biased region" description="Acidic residues" evidence="8">
    <location>
        <begin position="657"/>
        <end position="667"/>
    </location>
</feature>
<feature type="compositionally biased region" description="Polar residues" evidence="8">
    <location>
        <begin position="592"/>
        <end position="615"/>
    </location>
</feature>
<evidence type="ECO:0000256" key="7">
    <source>
        <dbReference type="ARBA" id="ARBA00023242"/>
    </source>
</evidence>
<feature type="region of interest" description="Disordered" evidence="8">
    <location>
        <begin position="1"/>
        <end position="147"/>
    </location>
</feature>
<feature type="compositionally biased region" description="Basic and acidic residues" evidence="8">
    <location>
        <begin position="119"/>
        <end position="137"/>
    </location>
</feature>
<feature type="region of interest" description="Disordered" evidence="8">
    <location>
        <begin position="519"/>
        <end position="550"/>
    </location>
</feature>
<keyword evidence="4" id="KW-0227">DNA damage</keyword>
<feature type="compositionally biased region" description="Basic and acidic residues" evidence="8">
    <location>
        <begin position="925"/>
        <end position="940"/>
    </location>
</feature>
<feature type="domain" description="Rad4 beta-hairpin" evidence="11">
    <location>
        <begin position="376"/>
        <end position="450"/>
    </location>
</feature>
<dbReference type="PANTHER" id="PTHR12135">
    <property type="entry name" value="DNA REPAIR PROTEIN XP-C / RAD4"/>
    <property type="match status" value="1"/>
</dbReference>
<dbReference type="InterPro" id="IPR018328">
    <property type="entry name" value="Rad4_beta-hairpin_dom3"/>
</dbReference>
<dbReference type="GO" id="GO:0003697">
    <property type="term" value="F:single-stranded DNA binding"/>
    <property type="evidence" value="ECO:0007669"/>
    <property type="project" value="TreeGrafter"/>
</dbReference>
<dbReference type="GO" id="GO:0071942">
    <property type="term" value="C:XPC complex"/>
    <property type="evidence" value="ECO:0007669"/>
    <property type="project" value="TreeGrafter"/>
</dbReference>
<keyword evidence="3" id="KW-0597">Phosphoprotein</keyword>
<dbReference type="FunFam" id="2.20.20.110:FF:000001">
    <property type="entry name" value="DNA repair protein complementing XP-C cells"/>
    <property type="match status" value="1"/>
</dbReference>
<evidence type="ECO:0000256" key="8">
    <source>
        <dbReference type="SAM" id="MobiDB-lite"/>
    </source>
</evidence>
<dbReference type="GO" id="GO:0006289">
    <property type="term" value="P:nucleotide-excision repair"/>
    <property type="evidence" value="ECO:0007669"/>
    <property type="project" value="InterPro"/>
</dbReference>
<evidence type="ECO:0000259" key="9">
    <source>
        <dbReference type="SMART" id="SM01030"/>
    </source>
</evidence>
<feature type="compositionally biased region" description="Acidic residues" evidence="8">
    <location>
        <begin position="695"/>
        <end position="712"/>
    </location>
</feature>
<dbReference type="Pfam" id="PF03835">
    <property type="entry name" value="Rad4"/>
    <property type="match status" value="1"/>
</dbReference>
<dbReference type="Pfam" id="PF10404">
    <property type="entry name" value="BHD_2"/>
    <property type="match status" value="1"/>
</dbReference>
<dbReference type="SMART" id="SM01030">
    <property type="entry name" value="BHD_1"/>
    <property type="match status" value="1"/>
</dbReference>
<feature type="domain" description="Rad4 beta-hairpin" evidence="10">
    <location>
        <begin position="314"/>
        <end position="369"/>
    </location>
</feature>
<name>A0A3S0ZEB6_ELYCH</name>
<sequence length="952" mass="107564">MPYKVSQDKEKPGPSEKKHSKASGGPSKPQMKSSKSVPSTSSSKTSKTTSSKDKTQNSKTKTSGKKNESVVSRKSLSRASSETAKKNIRESCEDSEDSHSEDEDKVEGKKRKKTVVPTKEAKKSLKTKKKDDEDHGKVLSASSSEAEDVINRSTISGHDFWLELYFPEKRRWICFDAFKGQFGKPYSLENTATQPLTYVVAFKNDGGVKDVTARYAKLWMSHTRKQRADSEWWEESLAPFNTTPHSANMEEDDEIKGQLLVRPMPTSIGDLKNHPLYALRRHLLKFEAIYPDTAMPLGYIKQEPIYARECVQTLHSRDNWLKEGRMVRLGEQPYKMVKSRPKWNKPKDNPDELDLELYGEWQTEKYIPPPAVNGKVPKNEYGNLELFKPWMLPLGTVQLKVNGLQRIARKLGIDVAPAMIGWDHHSGHAHPVFDGVVVCEEHADTLMVAWTEDQEIQEQREIEKVEKRVYGNWRLLIRGLLIKNRLAEKFSQVDLNVKDKKERLLKRVQELKKQEEQEEELTFTNAEPALDVQHSWPRRQQDEVKDRKAKDTKLKIEEARNLLEKGYRTDKAFDTKDEIAVQTKESKGPAGKSSNGTLSNTVKHNGNRKSTSGTKAQIFKKEGVGKPSKGVKDGANAVKRKNTKSPTVHRGKRSEESETEEEFSDEDGQSKPVVKSKMTNRPKRRSVAAVKYFDSDEDGEQIIDDSDADSDFEQVKEKPRGSAKKVRTNDDEVDGAMDNVTSTSGSSKKKEPETDETRHWLDEEGSSSDENDFISVEPGDFSHSQIVQEKEILIDLDENKNLSAKLTTPGKETSVSDDKFEPSEGIFKNNIEMVSGVGNELSKASEALAVSEETCAQKASFNNTNRRKNKKQTHEDAFNTQTTSSNNSLISKKERDGGPKLPDKMNITENSKTSNTGTSKGRQQKSKDSTKSEEKVETKVNRKSMRITRQTS</sequence>
<feature type="compositionally biased region" description="Polar residues" evidence="8">
    <location>
        <begin position="907"/>
        <end position="921"/>
    </location>
</feature>
<dbReference type="GO" id="GO:0000111">
    <property type="term" value="C:nucleotide-excision repair factor 2 complex"/>
    <property type="evidence" value="ECO:0007669"/>
    <property type="project" value="TreeGrafter"/>
</dbReference>
<dbReference type="Gene3D" id="3.30.70.2460">
    <property type="entry name" value="Rad4, beta-hairpin domain BHD3"/>
    <property type="match status" value="1"/>
</dbReference>
<dbReference type="InterPro" id="IPR036985">
    <property type="entry name" value="Transglutaminase-like_sf"/>
</dbReference>
<dbReference type="InterPro" id="IPR018326">
    <property type="entry name" value="Rad4_beta-hairpin_dom1"/>
</dbReference>
<dbReference type="GO" id="GO:0006298">
    <property type="term" value="P:mismatch repair"/>
    <property type="evidence" value="ECO:0007669"/>
    <property type="project" value="TreeGrafter"/>
</dbReference>
<comment type="caution">
    <text evidence="12">The sequence shown here is derived from an EMBL/GenBank/DDBJ whole genome shotgun (WGS) entry which is preliminary data.</text>
</comment>
<dbReference type="Pfam" id="PF10403">
    <property type="entry name" value="BHD_1"/>
    <property type="match status" value="1"/>
</dbReference>
<evidence type="ECO:0000256" key="3">
    <source>
        <dbReference type="ARBA" id="ARBA00022553"/>
    </source>
</evidence>
<feature type="compositionally biased region" description="Basic and acidic residues" evidence="8">
    <location>
        <begin position="748"/>
        <end position="762"/>
    </location>
</feature>
<dbReference type="SMART" id="SM01032">
    <property type="entry name" value="BHD_3"/>
    <property type="match status" value="1"/>
</dbReference>
<evidence type="ECO:0000256" key="2">
    <source>
        <dbReference type="ARBA" id="ARBA00009525"/>
    </source>
</evidence>
<dbReference type="SMART" id="SM01031">
    <property type="entry name" value="BHD_2"/>
    <property type="match status" value="1"/>
</dbReference>
<dbReference type="Proteomes" id="UP000271974">
    <property type="component" value="Unassembled WGS sequence"/>
</dbReference>
<dbReference type="InterPro" id="IPR018327">
    <property type="entry name" value="BHD_2"/>
</dbReference>
<dbReference type="Gene3D" id="3.90.260.10">
    <property type="entry name" value="Transglutaminase-like"/>
    <property type="match status" value="1"/>
</dbReference>
<dbReference type="FunFam" id="3.30.70.2460:FF:000001">
    <property type="entry name" value="DNA repair protein Rad4 family"/>
    <property type="match status" value="1"/>
</dbReference>
<evidence type="ECO:0000259" key="10">
    <source>
        <dbReference type="SMART" id="SM01031"/>
    </source>
</evidence>
<dbReference type="InterPro" id="IPR004583">
    <property type="entry name" value="DNA_repair_Rad4"/>
</dbReference>
<comment type="similarity">
    <text evidence="2">Belongs to the XPC family.</text>
</comment>
<dbReference type="STRING" id="188477.A0A3S0ZEB6"/>
<feature type="domain" description="Rad4 beta-hairpin" evidence="9">
    <location>
        <begin position="260"/>
        <end position="312"/>
    </location>
</feature>
<feature type="compositionally biased region" description="Basic residues" evidence="8">
    <location>
        <begin position="638"/>
        <end position="652"/>
    </location>
</feature>
<comment type="subcellular location">
    <subcellularLocation>
        <location evidence="1">Nucleus</location>
    </subcellularLocation>
</comment>
<dbReference type="InterPro" id="IPR038765">
    <property type="entry name" value="Papain-like_cys_pep_sf"/>
</dbReference>
<keyword evidence="7" id="KW-0539">Nucleus</keyword>
<evidence type="ECO:0008006" key="14">
    <source>
        <dbReference type="Google" id="ProtNLM"/>
    </source>
</evidence>
<dbReference type="InterPro" id="IPR042488">
    <property type="entry name" value="Rad4_BHD3_sf"/>
</dbReference>
<evidence type="ECO:0000259" key="11">
    <source>
        <dbReference type="SMART" id="SM01032"/>
    </source>
</evidence>
<evidence type="ECO:0000256" key="1">
    <source>
        <dbReference type="ARBA" id="ARBA00004123"/>
    </source>
</evidence>
<dbReference type="Gene3D" id="2.20.20.110">
    <property type="entry name" value="Rad4, beta-hairpin domain BHD1"/>
    <property type="match status" value="1"/>
</dbReference>
<dbReference type="OrthoDB" id="300780at2759"/>
<protein>
    <recommendedName>
        <fullName evidence="14">Rad4 beta-hairpin domain-containing protein</fullName>
    </recommendedName>
</protein>
<evidence type="ECO:0000313" key="12">
    <source>
        <dbReference type="EMBL" id="RUS76983.1"/>
    </source>
</evidence>
<feature type="compositionally biased region" description="Polar residues" evidence="8">
    <location>
        <begin position="69"/>
        <end position="82"/>
    </location>
</feature>
<dbReference type="SUPFAM" id="SSF54001">
    <property type="entry name" value="Cysteine proteinases"/>
    <property type="match status" value="1"/>
</dbReference>
<accession>A0A3S0ZEB6</accession>
<reference evidence="12 13" key="1">
    <citation type="submission" date="2019-01" db="EMBL/GenBank/DDBJ databases">
        <title>A draft genome assembly of the solar-powered sea slug Elysia chlorotica.</title>
        <authorList>
            <person name="Cai H."/>
            <person name="Li Q."/>
            <person name="Fang X."/>
            <person name="Li J."/>
            <person name="Curtis N.E."/>
            <person name="Altenburger A."/>
            <person name="Shibata T."/>
            <person name="Feng M."/>
            <person name="Maeda T."/>
            <person name="Schwartz J.A."/>
            <person name="Shigenobu S."/>
            <person name="Lundholm N."/>
            <person name="Nishiyama T."/>
            <person name="Yang H."/>
            <person name="Hasebe M."/>
            <person name="Li S."/>
            <person name="Pierce S.K."/>
            <person name="Wang J."/>
        </authorList>
    </citation>
    <scope>NUCLEOTIDE SEQUENCE [LARGE SCALE GENOMIC DNA]</scope>
    <source>
        <strain evidence="12">EC2010</strain>
        <tissue evidence="12">Whole organism of an adult</tissue>
    </source>
</reference>
<dbReference type="NCBIfam" id="TIGR00605">
    <property type="entry name" value="rad4"/>
    <property type="match status" value="1"/>
</dbReference>
<dbReference type="EMBL" id="RQTK01000620">
    <property type="protein sequence ID" value="RUS76983.1"/>
    <property type="molecule type" value="Genomic_DNA"/>
</dbReference>